<dbReference type="InterPro" id="IPR039938">
    <property type="entry name" value="Sp4-like"/>
</dbReference>
<reference evidence="1 2" key="1">
    <citation type="journal article" date="2019" name="Sci. Rep.">
        <title>Orb-weaving spider Araneus ventricosus genome elucidates the spidroin gene catalogue.</title>
        <authorList>
            <person name="Kono N."/>
            <person name="Nakamura H."/>
            <person name="Ohtoshi R."/>
            <person name="Moran D.A.P."/>
            <person name="Shinohara A."/>
            <person name="Yoshida Y."/>
            <person name="Fujiwara M."/>
            <person name="Mori M."/>
            <person name="Tomita M."/>
            <person name="Arakawa K."/>
        </authorList>
    </citation>
    <scope>NUCLEOTIDE SEQUENCE [LARGE SCALE GENOMIC DNA]</scope>
</reference>
<dbReference type="PANTHER" id="PTHR14947:SF24">
    <property type="entry name" value="ZINC FINGER PROTEIN 781-RELATED"/>
    <property type="match status" value="1"/>
</dbReference>
<dbReference type="Proteomes" id="UP000499080">
    <property type="component" value="Unassembled WGS sequence"/>
</dbReference>
<comment type="caution">
    <text evidence="1">The sequence shown here is derived from an EMBL/GenBank/DDBJ whole genome shotgun (WGS) entry which is preliminary data.</text>
</comment>
<dbReference type="PANTHER" id="PTHR14947">
    <property type="entry name" value="ZINC FINGER PROTEIN"/>
    <property type="match status" value="1"/>
</dbReference>
<proteinExistence type="predicted"/>
<name>A0A4Y2VTW7_ARAVE</name>
<organism evidence="1 2">
    <name type="scientific">Araneus ventricosus</name>
    <name type="common">Orbweaver spider</name>
    <name type="synonym">Epeira ventricosa</name>
    <dbReference type="NCBI Taxonomy" id="182803"/>
    <lineage>
        <taxon>Eukaryota</taxon>
        <taxon>Metazoa</taxon>
        <taxon>Ecdysozoa</taxon>
        <taxon>Arthropoda</taxon>
        <taxon>Chelicerata</taxon>
        <taxon>Arachnida</taxon>
        <taxon>Araneae</taxon>
        <taxon>Araneomorphae</taxon>
        <taxon>Entelegynae</taxon>
        <taxon>Araneoidea</taxon>
        <taxon>Araneidae</taxon>
        <taxon>Araneus</taxon>
    </lineage>
</organism>
<sequence length="200" mass="22687">MQKKDFTQKGDLNRHRTHTGERSLCVRQVSKRPLALTVTIGHIHTLARSPLCVRYAKEGLLRRGILKSITELTLVRSPLCVIYVKSGLLRNLISSVIIGHTLARSPLCVRYAKEDLLRRGILTSITELTQVRNLLYVMYVRKASLTEAVLLDMPGLMKERSVINAAFVEWLLQTAEVAIGTTKRNINEIMNKCHRSFIPQ</sequence>
<accession>A0A4Y2VTW7</accession>
<dbReference type="AlphaFoldDB" id="A0A4Y2VTW7"/>
<evidence type="ECO:0000313" key="1">
    <source>
        <dbReference type="EMBL" id="GBO28152.1"/>
    </source>
</evidence>
<evidence type="ECO:0000313" key="2">
    <source>
        <dbReference type="Proteomes" id="UP000499080"/>
    </source>
</evidence>
<dbReference type="EMBL" id="BGPR01051176">
    <property type="protein sequence ID" value="GBO28152.1"/>
    <property type="molecule type" value="Genomic_DNA"/>
</dbReference>
<protein>
    <submittedName>
        <fullName evidence="1">Uncharacterized protein</fullName>
    </submittedName>
</protein>
<keyword evidence="2" id="KW-1185">Reference proteome</keyword>
<gene>
    <name evidence="1" type="ORF">AVEN_109986_1</name>
</gene>